<accession>A0ACA9JZI5</accession>
<comment type="caution">
    <text evidence="1">The sequence shown here is derived from an EMBL/GenBank/DDBJ whole genome shotgun (WGS) entry which is preliminary data.</text>
</comment>
<organism evidence="1 2">
    <name type="scientific">Scutellospora calospora</name>
    <dbReference type="NCBI Taxonomy" id="85575"/>
    <lineage>
        <taxon>Eukaryota</taxon>
        <taxon>Fungi</taxon>
        <taxon>Fungi incertae sedis</taxon>
        <taxon>Mucoromycota</taxon>
        <taxon>Glomeromycotina</taxon>
        <taxon>Glomeromycetes</taxon>
        <taxon>Diversisporales</taxon>
        <taxon>Gigasporaceae</taxon>
        <taxon>Scutellospora</taxon>
    </lineage>
</organism>
<dbReference type="EMBL" id="CAJVPM010000414">
    <property type="protein sequence ID" value="CAG8443932.1"/>
    <property type="molecule type" value="Genomic_DNA"/>
</dbReference>
<proteinExistence type="predicted"/>
<protein>
    <submittedName>
        <fullName evidence="1">5354_t:CDS:1</fullName>
    </submittedName>
</protein>
<sequence length="347" mass="40382">MANNLGHPNRSCVSCKKRKVKCDRKTPSCAACLKSKHRCHYTSYSPPEDSLVSVPENEEIRQQQLIQNSRMMSDVKLQPPTIIKQSYMLPQQCQPQSSAYINRNLFDSPLQPTSPVSIDNYTLPMRSTITLTYNWNGLLQIMEPTLIPYLQSFTKGAGPALPINGFVNVIQLQNWICEKFIALSQEWKGDSNDQLYVLDPEERLKLRPITDFNQSLQQGSFPERQQFEVTIDRAEYISDEQIQIRDFKTFDDSNSMDIFLNKIYAFVRRFLKDVPWVRENFPLNFRRAPLNTIDFDPCDGLFEVTVEVRKNQSPLFYSQQQNRTIFPINNDMYESQNDVTVKGRFVF</sequence>
<reference evidence="1" key="1">
    <citation type="submission" date="2021-06" db="EMBL/GenBank/DDBJ databases">
        <authorList>
            <person name="Kallberg Y."/>
            <person name="Tangrot J."/>
            <person name="Rosling A."/>
        </authorList>
    </citation>
    <scope>NUCLEOTIDE SEQUENCE</scope>
    <source>
        <strain evidence="1">AU212A</strain>
    </source>
</reference>
<gene>
    <name evidence="1" type="ORF">SCALOS_LOCUS806</name>
</gene>
<evidence type="ECO:0000313" key="1">
    <source>
        <dbReference type="EMBL" id="CAG8443932.1"/>
    </source>
</evidence>
<evidence type="ECO:0000313" key="2">
    <source>
        <dbReference type="Proteomes" id="UP000789860"/>
    </source>
</evidence>
<keyword evidence="2" id="KW-1185">Reference proteome</keyword>
<name>A0ACA9JZI5_9GLOM</name>
<dbReference type="Proteomes" id="UP000789860">
    <property type="component" value="Unassembled WGS sequence"/>
</dbReference>